<reference evidence="1 2" key="1">
    <citation type="submission" date="2022-10" db="EMBL/GenBank/DDBJ databases">
        <title>Chitinophaga nivalis PC15 sp. nov., isolated from Pyeongchang county, South Korea.</title>
        <authorList>
            <person name="Trinh H.N."/>
        </authorList>
    </citation>
    <scope>NUCLEOTIDE SEQUENCE [LARGE SCALE GENOMIC DNA]</scope>
    <source>
        <strain evidence="1 2">PC14</strain>
    </source>
</reference>
<dbReference type="Proteomes" id="UP001207742">
    <property type="component" value="Unassembled WGS sequence"/>
</dbReference>
<organism evidence="1 2">
    <name type="scientific">Chitinophaga nivalis</name>
    <dbReference type="NCBI Taxonomy" id="2991709"/>
    <lineage>
        <taxon>Bacteria</taxon>
        <taxon>Pseudomonadati</taxon>
        <taxon>Bacteroidota</taxon>
        <taxon>Chitinophagia</taxon>
        <taxon>Chitinophagales</taxon>
        <taxon>Chitinophagaceae</taxon>
        <taxon>Chitinophaga</taxon>
    </lineage>
</organism>
<evidence type="ECO:0000313" key="1">
    <source>
        <dbReference type="EMBL" id="MCW3484455.1"/>
    </source>
</evidence>
<protein>
    <recommendedName>
        <fullName evidence="3">Lipoprotein</fullName>
    </recommendedName>
</protein>
<dbReference type="RefSeq" id="WP_264730088.1">
    <property type="nucleotide sequence ID" value="NZ_JAPDNR010000001.1"/>
</dbReference>
<evidence type="ECO:0008006" key="3">
    <source>
        <dbReference type="Google" id="ProtNLM"/>
    </source>
</evidence>
<evidence type="ECO:0000313" key="2">
    <source>
        <dbReference type="Proteomes" id="UP001207742"/>
    </source>
</evidence>
<gene>
    <name evidence="1" type="ORF">OL497_11160</name>
</gene>
<proteinExistence type="predicted"/>
<comment type="caution">
    <text evidence="1">The sequence shown here is derived from an EMBL/GenBank/DDBJ whole genome shotgun (WGS) entry which is preliminary data.</text>
</comment>
<sequence>MNNIRYKKSYLAIIVIIITASCKKKDRDPEPLLLQGQYETGSTISVAPAVMLTTNGIIHDQAFIQAYLTRTQHMNGFVFGNTTAPADHIRWGVDFKANNQATVTAYPTSGPSISKQYEITDNTGSSFVLGSLDSLSFMKPAYTSICDQYSRQLVMAHFQPACTPLPPGSEVKELCKERMAIPVNVISGELYIALLTHDITSRSESASCWRQSRFQVAVVNNSLSVAPGDTIIYQPTRIKLIRK</sequence>
<dbReference type="PROSITE" id="PS51257">
    <property type="entry name" value="PROKAR_LIPOPROTEIN"/>
    <property type="match status" value="1"/>
</dbReference>
<name>A0ABT3IKF9_9BACT</name>
<dbReference type="EMBL" id="JAPDNS010000001">
    <property type="protein sequence ID" value="MCW3484455.1"/>
    <property type="molecule type" value="Genomic_DNA"/>
</dbReference>
<accession>A0ABT3IKF9</accession>
<keyword evidence="2" id="KW-1185">Reference proteome</keyword>